<evidence type="ECO:0000256" key="1">
    <source>
        <dbReference type="SAM" id="Coils"/>
    </source>
</evidence>
<dbReference type="KEGG" id="ptm:GSPATT00032870001"/>
<feature type="coiled-coil region" evidence="1">
    <location>
        <begin position="8"/>
        <end position="64"/>
    </location>
</feature>
<name>A0BWV1_PARTE</name>
<evidence type="ECO:0000313" key="3">
    <source>
        <dbReference type="Proteomes" id="UP000000600"/>
    </source>
</evidence>
<protein>
    <submittedName>
        <fullName evidence="2">Uncharacterized protein</fullName>
    </submittedName>
</protein>
<dbReference type="EMBL" id="CT868023">
    <property type="protein sequence ID" value="CAK63018.1"/>
    <property type="molecule type" value="Genomic_DNA"/>
</dbReference>
<evidence type="ECO:0000313" key="2">
    <source>
        <dbReference type="EMBL" id="CAK63018.1"/>
    </source>
</evidence>
<gene>
    <name evidence="2" type="ORF">GSPATT00032870001</name>
</gene>
<reference evidence="2 3" key="1">
    <citation type="journal article" date="2006" name="Nature">
        <title>Global trends of whole-genome duplications revealed by the ciliate Paramecium tetraurelia.</title>
        <authorList>
            <consortium name="Genoscope"/>
            <person name="Aury J.-M."/>
            <person name="Jaillon O."/>
            <person name="Duret L."/>
            <person name="Noel B."/>
            <person name="Jubin C."/>
            <person name="Porcel B.M."/>
            <person name="Segurens B."/>
            <person name="Daubin V."/>
            <person name="Anthouard V."/>
            <person name="Aiach N."/>
            <person name="Arnaiz O."/>
            <person name="Billaut A."/>
            <person name="Beisson J."/>
            <person name="Blanc I."/>
            <person name="Bouhouche K."/>
            <person name="Camara F."/>
            <person name="Duharcourt S."/>
            <person name="Guigo R."/>
            <person name="Gogendeau D."/>
            <person name="Katinka M."/>
            <person name="Keller A.-M."/>
            <person name="Kissmehl R."/>
            <person name="Klotz C."/>
            <person name="Koll F."/>
            <person name="Le Moue A."/>
            <person name="Lepere C."/>
            <person name="Malinsky S."/>
            <person name="Nowacki M."/>
            <person name="Nowak J.K."/>
            <person name="Plattner H."/>
            <person name="Poulain J."/>
            <person name="Ruiz F."/>
            <person name="Serrano V."/>
            <person name="Zagulski M."/>
            <person name="Dessen P."/>
            <person name="Betermier M."/>
            <person name="Weissenbach J."/>
            <person name="Scarpelli C."/>
            <person name="Schachter V."/>
            <person name="Sperling L."/>
            <person name="Meyer E."/>
            <person name="Cohen J."/>
            <person name="Wincker P."/>
        </authorList>
    </citation>
    <scope>NUCLEOTIDE SEQUENCE [LARGE SCALE GENOMIC DNA]</scope>
    <source>
        <strain evidence="2 3">Stock d4-2</strain>
    </source>
</reference>
<dbReference type="RefSeq" id="XP_001430416.1">
    <property type="nucleotide sequence ID" value="XM_001430379.1"/>
</dbReference>
<dbReference type="Proteomes" id="UP000000600">
    <property type="component" value="Unassembled WGS sequence"/>
</dbReference>
<accession>A0BWV1</accession>
<keyword evidence="3" id="KW-1185">Reference proteome</keyword>
<proteinExistence type="predicted"/>
<dbReference type="HOGENOM" id="CLU_2502765_0_0_1"/>
<dbReference type="GeneID" id="5016200"/>
<dbReference type="AlphaFoldDB" id="A0BWV1"/>
<sequence length="86" mass="10311">MYLKSITCQEMLSKIDALKCQLESEKKNHEMEFKQIKLDGQKEIAVLQDEFKKLQEMVANVQFQQCFKMKSENKKLNRKILFFMIC</sequence>
<keyword evidence="1" id="KW-0175">Coiled coil</keyword>
<organism evidence="2 3">
    <name type="scientific">Paramecium tetraurelia</name>
    <dbReference type="NCBI Taxonomy" id="5888"/>
    <lineage>
        <taxon>Eukaryota</taxon>
        <taxon>Sar</taxon>
        <taxon>Alveolata</taxon>
        <taxon>Ciliophora</taxon>
        <taxon>Intramacronucleata</taxon>
        <taxon>Oligohymenophorea</taxon>
        <taxon>Peniculida</taxon>
        <taxon>Parameciidae</taxon>
        <taxon>Paramecium</taxon>
    </lineage>
</organism>
<dbReference type="InParanoid" id="A0BWV1"/>